<proteinExistence type="predicted"/>
<dbReference type="EMBL" id="UGPB01000001">
    <property type="protein sequence ID" value="STY29926.1"/>
    <property type="molecule type" value="Genomic_DNA"/>
</dbReference>
<protein>
    <submittedName>
        <fullName evidence="1">Uncharacterized protein</fullName>
    </submittedName>
</protein>
<accession>A0A378LSJ8</accession>
<evidence type="ECO:0000313" key="1">
    <source>
        <dbReference type="EMBL" id="STY29926.1"/>
    </source>
</evidence>
<reference evidence="1 2" key="1">
    <citation type="submission" date="2018-06" db="EMBL/GenBank/DDBJ databases">
        <authorList>
            <consortium name="Pathogen Informatics"/>
            <person name="Doyle S."/>
        </authorList>
    </citation>
    <scope>NUCLEOTIDE SEQUENCE [LARGE SCALE GENOMIC DNA]</scope>
    <source>
        <strain evidence="1 2">NCTC11532</strain>
    </source>
</reference>
<organism evidence="1 2">
    <name type="scientific">Legionella wadsworthii</name>
    <dbReference type="NCBI Taxonomy" id="28088"/>
    <lineage>
        <taxon>Bacteria</taxon>
        <taxon>Pseudomonadati</taxon>
        <taxon>Pseudomonadota</taxon>
        <taxon>Gammaproteobacteria</taxon>
        <taxon>Legionellales</taxon>
        <taxon>Legionellaceae</taxon>
        <taxon>Legionella</taxon>
    </lineage>
</organism>
<dbReference type="AlphaFoldDB" id="A0A378LSJ8"/>
<name>A0A378LSJ8_9GAMM</name>
<dbReference type="Proteomes" id="UP000255297">
    <property type="component" value="Unassembled WGS sequence"/>
</dbReference>
<sequence length="64" mass="7333">MEKSKNKVSMSQSKNKFFYSFPCLRAATCSRHPNVGHSFRFPSASAVYLLTKFNQQSLNVTEQK</sequence>
<keyword evidence="2" id="KW-1185">Reference proteome</keyword>
<gene>
    <name evidence="1" type="ORF">NCTC11532_02129</name>
</gene>
<dbReference type="STRING" id="1122170.GCA_000701265_00357"/>
<evidence type="ECO:0000313" key="2">
    <source>
        <dbReference type="Proteomes" id="UP000255297"/>
    </source>
</evidence>